<feature type="region of interest" description="Disordered" evidence="1">
    <location>
        <begin position="163"/>
        <end position="265"/>
    </location>
</feature>
<dbReference type="Gene3D" id="3.10.20.90">
    <property type="entry name" value="Phosphatidylinositol 3-kinase Catalytic Subunit, Chain A, domain 1"/>
    <property type="match status" value="1"/>
</dbReference>
<dbReference type="PANTHER" id="PTHR38700:SF1">
    <property type="entry name" value="PH DOMAIN-CONTAINING PROTEIN"/>
    <property type="match status" value="1"/>
</dbReference>
<evidence type="ECO:0000313" key="3">
    <source>
        <dbReference type="Proteomes" id="UP000019478"/>
    </source>
</evidence>
<gene>
    <name evidence="2" type="ORF">A1O3_06364</name>
</gene>
<evidence type="ECO:0000256" key="1">
    <source>
        <dbReference type="SAM" id="MobiDB-lite"/>
    </source>
</evidence>
<dbReference type="AlphaFoldDB" id="W9XZZ6"/>
<dbReference type="Gene3D" id="2.30.29.30">
    <property type="entry name" value="Pleckstrin-homology domain (PH domain)/Phosphotyrosine-binding domain (PTB)"/>
    <property type="match status" value="1"/>
</dbReference>
<comment type="caution">
    <text evidence="2">The sequence shown here is derived from an EMBL/GenBank/DDBJ whole genome shotgun (WGS) entry which is preliminary data.</text>
</comment>
<dbReference type="Proteomes" id="UP000019478">
    <property type="component" value="Unassembled WGS sequence"/>
</dbReference>
<dbReference type="GeneID" id="19170474"/>
<feature type="compositionally biased region" description="Basic and acidic residues" evidence="1">
    <location>
        <begin position="84"/>
        <end position="113"/>
    </location>
</feature>
<dbReference type="STRING" id="1182542.W9XZZ6"/>
<dbReference type="PANTHER" id="PTHR38700">
    <property type="entry name" value="YALI0E22418P"/>
    <property type="match status" value="1"/>
</dbReference>
<sequence length="698" mass="77209">MIHTSQEATTTPAQPQKFLRYRSIRKTAVKNPDPDPAPPLPQPSQSSQTTITRLPSRYHRKPKPETTPPHAPDLPQDTPTHNHGVTERREPVPDQHVDQHGHKPDAREPLRRDIAHKHTLSADSARAGGLRRSYEVAREEARLILEGEVERLRELRAREAQRQREQREQRETRNDGQVTYKKGSGKTGGLEQLPKDTKGSQSRTLVIGGPPLLRKGKQHSRASSGNLKQYRPTTYQGHATTNSVGRTDQTRGTTPPTSVPNFDAPVSAVNAGNRRVGVTCKTASITLPVTPSTTCTEILISASACMSEQIDPRSAILLESFSQLGLERPLRRYERIRDVMNSWDNDNQHHLSIMAEGECASRGLKVGDAPTQQPTGATVQIYHSHKPGQWDKRWVRLKEDGQITISKKEKGLDSTNICHLSDFDLYTPTAKQVKLLNPPKKLCFALKSQEKSSMFLSGANFVHFFCTKDKTMADKWCQAVHSWRSWYLVNMLGEGLQIRTAPTTRHQPGTRSSAQSKDSSPNVPGLFQPLLDFRRSRPSGEGSRRTDSGASHRPSQDVPRPLIDFVPEKQTAGSRPGSPAFHPLKPQPFPPNAFPNKFVTEAAHTTGNSENAEGPFTGTGLLARSASRRSQGGSRSGRGVQGVDGKPLIELHPTSEFTDGSLLRKMEAIAAQQGALQPKIDREKRREMDVSVGEGFGG</sequence>
<accession>W9XZZ6</accession>
<feature type="compositionally biased region" description="Basic and acidic residues" evidence="1">
    <location>
        <begin position="163"/>
        <end position="174"/>
    </location>
</feature>
<name>W9XZZ6_9EURO</name>
<dbReference type="InterPro" id="IPR029071">
    <property type="entry name" value="Ubiquitin-like_domsf"/>
</dbReference>
<reference evidence="2 3" key="1">
    <citation type="submission" date="2013-03" db="EMBL/GenBank/DDBJ databases">
        <title>The Genome Sequence of Capronia epimyces CBS 606.96.</title>
        <authorList>
            <consortium name="The Broad Institute Genomics Platform"/>
            <person name="Cuomo C."/>
            <person name="de Hoog S."/>
            <person name="Gorbushina A."/>
            <person name="Walker B."/>
            <person name="Young S.K."/>
            <person name="Zeng Q."/>
            <person name="Gargeya S."/>
            <person name="Fitzgerald M."/>
            <person name="Haas B."/>
            <person name="Abouelleil A."/>
            <person name="Allen A.W."/>
            <person name="Alvarado L."/>
            <person name="Arachchi H.M."/>
            <person name="Berlin A.M."/>
            <person name="Chapman S.B."/>
            <person name="Gainer-Dewar J."/>
            <person name="Goldberg J."/>
            <person name="Griggs A."/>
            <person name="Gujja S."/>
            <person name="Hansen M."/>
            <person name="Howarth C."/>
            <person name="Imamovic A."/>
            <person name="Ireland A."/>
            <person name="Larimer J."/>
            <person name="McCowan C."/>
            <person name="Murphy C."/>
            <person name="Pearson M."/>
            <person name="Poon T.W."/>
            <person name="Priest M."/>
            <person name="Roberts A."/>
            <person name="Saif S."/>
            <person name="Shea T."/>
            <person name="Sisk P."/>
            <person name="Sykes S."/>
            <person name="Wortman J."/>
            <person name="Nusbaum C."/>
            <person name="Birren B."/>
        </authorList>
    </citation>
    <scope>NUCLEOTIDE SEQUENCE [LARGE SCALE GENOMIC DNA]</scope>
    <source>
        <strain evidence="2 3">CBS 606.96</strain>
    </source>
</reference>
<feature type="compositionally biased region" description="Polar residues" evidence="1">
    <location>
        <begin position="221"/>
        <end position="260"/>
    </location>
</feature>
<feature type="compositionally biased region" description="Polar residues" evidence="1">
    <location>
        <begin position="502"/>
        <end position="522"/>
    </location>
</feature>
<feature type="compositionally biased region" description="Polar residues" evidence="1">
    <location>
        <begin position="1"/>
        <end position="14"/>
    </location>
</feature>
<feature type="region of interest" description="Disordered" evidence="1">
    <location>
        <begin position="1"/>
        <end position="134"/>
    </location>
</feature>
<dbReference type="SUPFAM" id="SSF50729">
    <property type="entry name" value="PH domain-like"/>
    <property type="match status" value="1"/>
</dbReference>
<feature type="compositionally biased region" description="Basic residues" evidence="1">
    <location>
        <begin position="19"/>
        <end position="28"/>
    </location>
</feature>
<dbReference type="OrthoDB" id="6235964at2759"/>
<proteinExistence type="predicted"/>
<dbReference type="InterPro" id="IPR011993">
    <property type="entry name" value="PH-like_dom_sf"/>
</dbReference>
<keyword evidence="3" id="KW-1185">Reference proteome</keyword>
<dbReference type="SUPFAM" id="SSF54236">
    <property type="entry name" value="Ubiquitin-like"/>
    <property type="match status" value="1"/>
</dbReference>
<dbReference type="HOGENOM" id="CLU_012320_2_0_1"/>
<feature type="region of interest" description="Disordered" evidence="1">
    <location>
        <begin position="502"/>
        <end position="653"/>
    </location>
</feature>
<dbReference type="RefSeq" id="XP_007734674.1">
    <property type="nucleotide sequence ID" value="XM_007736484.1"/>
</dbReference>
<feature type="region of interest" description="Disordered" evidence="1">
    <location>
        <begin position="673"/>
        <end position="698"/>
    </location>
</feature>
<dbReference type="EMBL" id="AMGY01000005">
    <property type="protein sequence ID" value="EXJ82551.1"/>
    <property type="molecule type" value="Genomic_DNA"/>
</dbReference>
<protein>
    <submittedName>
        <fullName evidence="2">Uncharacterized protein</fullName>
    </submittedName>
</protein>
<feature type="compositionally biased region" description="Low complexity" evidence="1">
    <location>
        <begin position="623"/>
        <end position="633"/>
    </location>
</feature>
<feature type="compositionally biased region" description="Basic and acidic residues" evidence="1">
    <location>
        <begin position="679"/>
        <end position="689"/>
    </location>
</feature>
<organism evidence="2 3">
    <name type="scientific">Capronia epimyces CBS 606.96</name>
    <dbReference type="NCBI Taxonomy" id="1182542"/>
    <lineage>
        <taxon>Eukaryota</taxon>
        <taxon>Fungi</taxon>
        <taxon>Dikarya</taxon>
        <taxon>Ascomycota</taxon>
        <taxon>Pezizomycotina</taxon>
        <taxon>Eurotiomycetes</taxon>
        <taxon>Chaetothyriomycetidae</taxon>
        <taxon>Chaetothyriales</taxon>
        <taxon>Herpotrichiellaceae</taxon>
        <taxon>Capronia</taxon>
    </lineage>
</organism>
<dbReference type="eggNOG" id="ENOG502S2MX">
    <property type="taxonomic scope" value="Eukaryota"/>
</dbReference>
<evidence type="ECO:0000313" key="2">
    <source>
        <dbReference type="EMBL" id="EXJ82551.1"/>
    </source>
</evidence>